<accession>A0A6S7H0Y2</accession>
<feature type="compositionally biased region" description="Low complexity" evidence="1">
    <location>
        <begin position="73"/>
        <end position="88"/>
    </location>
</feature>
<dbReference type="InterPro" id="IPR009060">
    <property type="entry name" value="UBA-like_sf"/>
</dbReference>
<dbReference type="Proteomes" id="UP001152795">
    <property type="component" value="Unassembled WGS sequence"/>
</dbReference>
<dbReference type="GO" id="GO:0043130">
    <property type="term" value="F:ubiquitin binding"/>
    <property type="evidence" value="ECO:0007669"/>
    <property type="project" value="InterPro"/>
</dbReference>
<protein>
    <submittedName>
        <fullName evidence="2">PREDICTED: uncharacterized protein LOC107328110</fullName>
    </submittedName>
</protein>
<feature type="compositionally biased region" description="Polar residues" evidence="1">
    <location>
        <begin position="113"/>
        <end position="123"/>
    </location>
</feature>
<proteinExistence type="predicted"/>
<gene>
    <name evidence="2" type="ORF">PACLA_8A038730</name>
</gene>
<reference evidence="2" key="1">
    <citation type="submission" date="2020-04" db="EMBL/GenBank/DDBJ databases">
        <authorList>
            <person name="Alioto T."/>
            <person name="Alioto T."/>
            <person name="Gomez Garrido J."/>
        </authorList>
    </citation>
    <scope>NUCLEOTIDE SEQUENCE</scope>
    <source>
        <strain evidence="2">A484AB</strain>
    </source>
</reference>
<name>A0A6S7H0Y2_PARCT</name>
<dbReference type="SUPFAM" id="SSF46934">
    <property type="entry name" value="UBA-like"/>
    <property type="match status" value="1"/>
</dbReference>
<dbReference type="OrthoDB" id="6127648at2759"/>
<dbReference type="PROSITE" id="PS51140">
    <property type="entry name" value="CUE"/>
    <property type="match status" value="1"/>
</dbReference>
<feature type="compositionally biased region" description="Polar residues" evidence="1">
    <location>
        <begin position="39"/>
        <end position="72"/>
    </location>
</feature>
<dbReference type="AlphaFoldDB" id="A0A6S7H0Y2"/>
<feature type="region of interest" description="Disordered" evidence="1">
    <location>
        <begin position="21"/>
        <end position="91"/>
    </location>
</feature>
<evidence type="ECO:0000313" key="2">
    <source>
        <dbReference type="EMBL" id="CAB3997485.1"/>
    </source>
</evidence>
<comment type="caution">
    <text evidence="2">The sequence shown here is derived from an EMBL/GenBank/DDBJ whole genome shotgun (WGS) entry which is preliminary data.</text>
</comment>
<sequence>MANVNRAFNLLREATILLSERSEDAANTENDQQQRRTTETSNNVSNQPNESATVSCSTASRTQSTYSTESINTAGASSFQSTSATTSTPIRSGQNVLNHFRTLFSLYARPSPLGSNRSSTHSVSARGLSRRPAARTKKPRYESWTHEMFCLSRASEEKVPNREEKELLQRAGLGRLKIKFNATGSTQTFKEDLENTFPKLMCGGGFELLKCLPGNNLEVIPPPAIGYSVEHLKKCGIGQSMLFIRPIQCDLDVSPETDTDLRNTPETQDIRMVMMLPSLKEMFPDHNEECLQSALETSDFKLSRAIGIILEDSDTGSNESDIDALLGRPLQNQIPINIDEDNDDEENFKLQPPYDILDLPVNENVPDEKFAEILPYLLEAGIDVELLSSNREMVVQYLLMYNVIEKRKLELDDISSGFYVRVRLGG</sequence>
<dbReference type="CDD" id="cd14279">
    <property type="entry name" value="CUE"/>
    <property type="match status" value="1"/>
</dbReference>
<organism evidence="2 3">
    <name type="scientific">Paramuricea clavata</name>
    <name type="common">Red gorgonian</name>
    <name type="synonym">Violescent sea-whip</name>
    <dbReference type="NCBI Taxonomy" id="317549"/>
    <lineage>
        <taxon>Eukaryota</taxon>
        <taxon>Metazoa</taxon>
        <taxon>Cnidaria</taxon>
        <taxon>Anthozoa</taxon>
        <taxon>Octocorallia</taxon>
        <taxon>Malacalcyonacea</taxon>
        <taxon>Plexauridae</taxon>
        <taxon>Paramuricea</taxon>
    </lineage>
</organism>
<dbReference type="EMBL" id="CACRXK020003109">
    <property type="protein sequence ID" value="CAB3997485.1"/>
    <property type="molecule type" value="Genomic_DNA"/>
</dbReference>
<evidence type="ECO:0000313" key="3">
    <source>
        <dbReference type="Proteomes" id="UP001152795"/>
    </source>
</evidence>
<evidence type="ECO:0000256" key="1">
    <source>
        <dbReference type="SAM" id="MobiDB-lite"/>
    </source>
</evidence>
<dbReference type="InterPro" id="IPR003892">
    <property type="entry name" value="CUE"/>
</dbReference>
<feature type="compositionally biased region" description="Basic residues" evidence="1">
    <location>
        <begin position="128"/>
        <end position="138"/>
    </location>
</feature>
<feature type="region of interest" description="Disordered" evidence="1">
    <location>
        <begin position="111"/>
        <end position="138"/>
    </location>
</feature>
<keyword evidence="3" id="KW-1185">Reference proteome</keyword>